<protein>
    <recommendedName>
        <fullName evidence="2">DUF1616 domain-containing protein</fullName>
    </recommendedName>
</protein>
<feature type="transmembrane region" description="Helical" evidence="1">
    <location>
        <begin position="36"/>
        <end position="57"/>
    </location>
</feature>
<evidence type="ECO:0000313" key="4">
    <source>
        <dbReference type="Proteomes" id="UP000619260"/>
    </source>
</evidence>
<keyword evidence="1" id="KW-1133">Transmembrane helix</keyword>
<feature type="transmembrane region" description="Helical" evidence="1">
    <location>
        <begin position="12"/>
        <end position="30"/>
    </location>
</feature>
<proteinExistence type="predicted"/>
<dbReference type="Pfam" id="PF07760">
    <property type="entry name" value="DUF1616"/>
    <property type="match status" value="1"/>
</dbReference>
<name>A0A8J3YM10_9ACTN</name>
<dbReference type="InterPro" id="IPR011674">
    <property type="entry name" value="DUF1616"/>
</dbReference>
<keyword evidence="1" id="KW-0472">Membrane</keyword>
<dbReference type="AlphaFoldDB" id="A0A8J3YM10"/>
<evidence type="ECO:0000313" key="3">
    <source>
        <dbReference type="EMBL" id="GIJ46350.1"/>
    </source>
</evidence>
<feature type="transmembrane region" description="Helical" evidence="1">
    <location>
        <begin position="69"/>
        <end position="89"/>
    </location>
</feature>
<feature type="transmembrane region" description="Helical" evidence="1">
    <location>
        <begin position="136"/>
        <end position="156"/>
    </location>
</feature>
<keyword evidence="1" id="KW-0812">Transmembrane</keyword>
<feature type="transmembrane region" description="Helical" evidence="1">
    <location>
        <begin position="95"/>
        <end position="115"/>
    </location>
</feature>
<gene>
    <name evidence="3" type="ORF">Val02_32360</name>
</gene>
<dbReference type="Proteomes" id="UP000619260">
    <property type="component" value="Unassembled WGS sequence"/>
</dbReference>
<accession>A0A8J3YM10</accession>
<dbReference type="RefSeq" id="WP_203899889.1">
    <property type="nucleotide sequence ID" value="NZ_BOPF01000010.1"/>
</dbReference>
<evidence type="ECO:0000256" key="1">
    <source>
        <dbReference type="SAM" id="Phobius"/>
    </source>
</evidence>
<keyword evidence="4" id="KW-1185">Reference proteome</keyword>
<feature type="domain" description="DUF1616" evidence="2">
    <location>
        <begin position="14"/>
        <end position="119"/>
    </location>
</feature>
<comment type="caution">
    <text evidence="3">The sequence shown here is derived from an EMBL/GenBank/DDBJ whole genome shotgun (WGS) entry which is preliminary data.</text>
</comment>
<evidence type="ECO:0000259" key="2">
    <source>
        <dbReference type="Pfam" id="PF07760"/>
    </source>
</evidence>
<sequence>MKVLPEEPGWPRSVALAAVAVVCAVLAALTDGPVRYLAGAALCLYLPGRLAVLAMFVDHASPDRYLRAVLIGPLSLVATAAAGLAVAALGRGFRPVPVCATLLAQCLLLAAVSIGRRYRDSPGAPGFWRPGVRPRWSWLAALPAVALTGVLVWQVAEAARYRSPESYYTELAAADPGTVRVRNRERTAQDYRLEVRQDGRVTETTEFRLEPDGVRLVPVPPEGAEVRLYRNGETAPYRHLRL</sequence>
<dbReference type="EMBL" id="BOPF01000010">
    <property type="protein sequence ID" value="GIJ46350.1"/>
    <property type="molecule type" value="Genomic_DNA"/>
</dbReference>
<organism evidence="3 4">
    <name type="scientific">Virgisporangium aliadipatigenens</name>
    <dbReference type="NCBI Taxonomy" id="741659"/>
    <lineage>
        <taxon>Bacteria</taxon>
        <taxon>Bacillati</taxon>
        <taxon>Actinomycetota</taxon>
        <taxon>Actinomycetes</taxon>
        <taxon>Micromonosporales</taxon>
        <taxon>Micromonosporaceae</taxon>
        <taxon>Virgisporangium</taxon>
    </lineage>
</organism>
<reference evidence="3" key="1">
    <citation type="submission" date="2021-01" db="EMBL/GenBank/DDBJ databases">
        <title>Whole genome shotgun sequence of Virgisporangium aliadipatigenens NBRC 105644.</title>
        <authorList>
            <person name="Komaki H."/>
            <person name="Tamura T."/>
        </authorList>
    </citation>
    <scope>NUCLEOTIDE SEQUENCE</scope>
    <source>
        <strain evidence="3">NBRC 105644</strain>
    </source>
</reference>